<dbReference type="SMART" id="SM00034">
    <property type="entry name" value="CLECT"/>
    <property type="match status" value="1"/>
</dbReference>
<accession>A0A6P4IYP6</accession>
<dbReference type="Proteomes" id="UP001652661">
    <property type="component" value="Chromosome 2L"/>
</dbReference>
<feature type="signal peptide" evidence="1">
    <location>
        <begin position="1"/>
        <end position="20"/>
    </location>
</feature>
<dbReference type="OMA" id="NSENCMN"/>
<dbReference type="AlphaFoldDB" id="A0A6P4IYP6"/>
<organism evidence="3 4">
    <name type="scientific">Drosophila kikkawai</name>
    <name type="common">Fruit fly</name>
    <dbReference type="NCBI Taxonomy" id="30033"/>
    <lineage>
        <taxon>Eukaryota</taxon>
        <taxon>Metazoa</taxon>
        <taxon>Ecdysozoa</taxon>
        <taxon>Arthropoda</taxon>
        <taxon>Hexapoda</taxon>
        <taxon>Insecta</taxon>
        <taxon>Pterygota</taxon>
        <taxon>Neoptera</taxon>
        <taxon>Endopterygota</taxon>
        <taxon>Diptera</taxon>
        <taxon>Brachycera</taxon>
        <taxon>Muscomorpha</taxon>
        <taxon>Ephydroidea</taxon>
        <taxon>Drosophilidae</taxon>
        <taxon>Drosophila</taxon>
        <taxon>Sophophora</taxon>
    </lineage>
</organism>
<proteinExistence type="predicted"/>
<feature type="domain" description="C-type lectin" evidence="2">
    <location>
        <begin position="31"/>
        <end position="150"/>
    </location>
</feature>
<dbReference type="PANTHER" id="PTHR22802">
    <property type="entry name" value="C-TYPE LECTIN SUPERFAMILY MEMBER"/>
    <property type="match status" value="1"/>
</dbReference>
<evidence type="ECO:0000256" key="1">
    <source>
        <dbReference type="SAM" id="SignalP"/>
    </source>
</evidence>
<dbReference type="Pfam" id="PF00059">
    <property type="entry name" value="Lectin_C"/>
    <property type="match status" value="1"/>
</dbReference>
<dbReference type="RefSeq" id="XP_017033730.1">
    <property type="nucleotide sequence ID" value="XM_017178241.2"/>
</dbReference>
<dbReference type="InterPro" id="IPR051004">
    <property type="entry name" value="DC-SIGN_domain-containing"/>
</dbReference>
<evidence type="ECO:0000259" key="2">
    <source>
        <dbReference type="PROSITE" id="PS50041"/>
    </source>
</evidence>
<reference evidence="3" key="1">
    <citation type="submission" date="2025-05" db="UniProtKB">
        <authorList>
            <consortium name="RefSeq"/>
        </authorList>
    </citation>
    <scope>NUCLEOTIDE SEQUENCE [LARGE SCALE GENOMIC DNA]</scope>
    <source>
        <strain evidence="3">14028-0561.14</strain>
    </source>
</reference>
<dbReference type="CDD" id="cd00037">
    <property type="entry name" value="CLECT"/>
    <property type="match status" value="1"/>
</dbReference>
<keyword evidence="3" id="KW-1185">Reference proteome</keyword>
<evidence type="ECO:0000313" key="4">
    <source>
        <dbReference type="RefSeq" id="XP_017033730.1"/>
    </source>
</evidence>
<name>A0A6P4IYP6_DROKI</name>
<dbReference type="GeneID" id="108082736"/>
<protein>
    <submittedName>
        <fullName evidence="4">C-type lectin 37Da-like</fullName>
    </submittedName>
</protein>
<keyword evidence="1" id="KW-0732">Signal</keyword>
<feature type="chain" id="PRO_5027878985" evidence="1">
    <location>
        <begin position="21"/>
        <end position="159"/>
    </location>
</feature>
<evidence type="ECO:0000313" key="3">
    <source>
        <dbReference type="Proteomes" id="UP001652661"/>
    </source>
</evidence>
<dbReference type="InterPro" id="IPR016187">
    <property type="entry name" value="CTDL_fold"/>
</dbReference>
<dbReference type="PROSITE" id="PS50041">
    <property type="entry name" value="C_TYPE_LECTIN_2"/>
    <property type="match status" value="1"/>
</dbReference>
<sequence length="159" mass="18530">MARFALKLLLLALGIARIQAITNCTLPLSRVGEKAYYVESKEKQNWYDANERCIRAGLQLATVDSEYKFNELADFLSTMGYRSDWIWIGGIGRQGSWLQFGPARPLPYAKWYISQPDNLNSENCMNLYRIAEPWYMNDYSCRTKLSYICEYDSTRIYTN</sequence>
<reference evidence="4" key="2">
    <citation type="submission" date="2025-08" db="UniProtKB">
        <authorList>
            <consortium name="RefSeq"/>
        </authorList>
    </citation>
    <scope>IDENTIFICATION</scope>
    <source>
        <strain evidence="4">14028-0561.14</strain>
        <tissue evidence="4">Whole fly</tissue>
    </source>
</reference>
<dbReference type="OrthoDB" id="6340082at2759"/>
<dbReference type="PANTHER" id="PTHR22802:SF456">
    <property type="entry name" value="FI01427P"/>
    <property type="match status" value="1"/>
</dbReference>
<dbReference type="InterPro" id="IPR001304">
    <property type="entry name" value="C-type_lectin-like"/>
</dbReference>
<dbReference type="Gene3D" id="3.10.100.10">
    <property type="entry name" value="Mannose-Binding Protein A, subunit A"/>
    <property type="match status" value="1"/>
</dbReference>
<gene>
    <name evidence="4" type="primary">LOC108082736</name>
</gene>
<dbReference type="SUPFAM" id="SSF56436">
    <property type="entry name" value="C-type lectin-like"/>
    <property type="match status" value="1"/>
</dbReference>
<dbReference type="InterPro" id="IPR016186">
    <property type="entry name" value="C-type_lectin-like/link_sf"/>
</dbReference>